<dbReference type="GeneID" id="100373613"/>
<dbReference type="SMART" id="SM00369">
    <property type="entry name" value="LRR_TYP"/>
    <property type="match status" value="6"/>
</dbReference>
<accession>A0ABM0GM64</accession>
<keyword evidence="1" id="KW-0433">Leucine-rich repeat</keyword>
<keyword evidence="3" id="KW-1185">Reference proteome</keyword>
<organism evidence="3 4">
    <name type="scientific">Saccoglossus kowalevskii</name>
    <name type="common">Acorn worm</name>
    <dbReference type="NCBI Taxonomy" id="10224"/>
    <lineage>
        <taxon>Eukaryota</taxon>
        <taxon>Metazoa</taxon>
        <taxon>Hemichordata</taxon>
        <taxon>Enteropneusta</taxon>
        <taxon>Harrimaniidae</taxon>
        <taxon>Saccoglossus</taxon>
    </lineage>
</organism>
<dbReference type="PANTHER" id="PTHR48051:SF1">
    <property type="entry name" value="RAS SUPPRESSOR PROTEIN 1"/>
    <property type="match status" value="1"/>
</dbReference>
<evidence type="ECO:0000313" key="4">
    <source>
        <dbReference type="RefSeq" id="XP_002732988.1"/>
    </source>
</evidence>
<gene>
    <name evidence="4" type="primary">LOC100373613</name>
</gene>
<dbReference type="PRINTS" id="PR00019">
    <property type="entry name" value="LEURICHRPT"/>
</dbReference>
<dbReference type="InterPro" id="IPR032675">
    <property type="entry name" value="LRR_dom_sf"/>
</dbReference>
<dbReference type="InterPro" id="IPR050216">
    <property type="entry name" value="LRR_domain-containing"/>
</dbReference>
<dbReference type="PANTHER" id="PTHR48051">
    <property type="match status" value="1"/>
</dbReference>
<sequence>MALEHESCDKRDYLIHAKLKEARTSHCLSFNNTKLNRIPKEVFTKLTSLRHLYLSGCNLQGVVPIEFMELPLLESLDLSVNGFDELPADVCRKLTRLEMLDISSNKLVVLPTTISCMKNLRELNLSENRLVDLPDQLGNLPHLQVLDLSSNLLREIPPGVLTGSMGETLTQFSVRNNLLTKFSDEIGALKYLEELDLRDNNFINMPRAVRTLINLKAFYYAGNRWRRCHRPYRQGVPDNGVASYGAGALDRLFTFVHPRY</sequence>
<dbReference type="Proteomes" id="UP000694865">
    <property type="component" value="Unplaced"/>
</dbReference>
<evidence type="ECO:0000256" key="2">
    <source>
        <dbReference type="ARBA" id="ARBA00022737"/>
    </source>
</evidence>
<dbReference type="RefSeq" id="XP_002732988.1">
    <property type="nucleotide sequence ID" value="XM_002732942.2"/>
</dbReference>
<reference evidence="4" key="1">
    <citation type="submission" date="2025-08" db="UniProtKB">
        <authorList>
            <consortium name="RefSeq"/>
        </authorList>
    </citation>
    <scope>IDENTIFICATION</scope>
    <source>
        <tissue evidence="4">Testes</tissue>
    </source>
</reference>
<dbReference type="PROSITE" id="PS51450">
    <property type="entry name" value="LRR"/>
    <property type="match status" value="2"/>
</dbReference>
<dbReference type="InterPro" id="IPR001611">
    <property type="entry name" value="Leu-rich_rpt"/>
</dbReference>
<dbReference type="Gene3D" id="3.80.10.10">
    <property type="entry name" value="Ribonuclease Inhibitor"/>
    <property type="match status" value="2"/>
</dbReference>
<dbReference type="SUPFAM" id="SSF52058">
    <property type="entry name" value="L domain-like"/>
    <property type="match status" value="1"/>
</dbReference>
<dbReference type="Pfam" id="PF13855">
    <property type="entry name" value="LRR_8"/>
    <property type="match status" value="1"/>
</dbReference>
<keyword evidence="2" id="KW-0677">Repeat</keyword>
<proteinExistence type="predicted"/>
<evidence type="ECO:0000313" key="3">
    <source>
        <dbReference type="Proteomes" id="UP000694865"/>
    </source>
</evidence>
<dbReference type="InterPro" id="IPR003591">
    <property type="entry name" value="Leu-rich_rpt_typical-subtyp"/>
</dbReference>
<name>A0ABM0GM64_SACKO</name>
<protein>
    <submittedName>
        <fullName evidence="4">Leucine-rich repeat protein SHOC-2-like</fullName>
    </submittedName>
</protein>
<dbReference type="SMART" id="SM00364">
    <property type="entry name" value="LRR_BAC"/>
    <property type="match status" value="5"/>
</dbReference>
<evidence type="ECO:0000256" key="1">
    <source>
        <dbReference type="ARBA" id="ARBA00022614"/>
    </source>
</evidence>
<dbReference type="Pfam" id="PF00560">
    <property type="entry name" value="LRR_1"/>
    <property type="match status" value="2"/>
</dbReference>